<evidence type="ECO:0000313" key="2">
    <source>
        <dbReference type="Proteomes" id="UP000247591"/>
    </source>
</evidence>
<dbReference type="EMBL" id="QJSP01000020">
    <property type="protein sequence ID" value="PYE12728.1"/>
    <property type="molecule type" value="Genomic_DNA"/>
</dbReference>
<comment type="caution">
    <text evidence="1">The sequence shown here is derived from an EMBL/GenBank/DDBJ whole genome shotgun (WGS) entry which is preliminary data.</text>
</comment>
<dbReference type="Pfam" id="PF04314">
    <property type="entry name" value="PCuAC"/>
    <property type="match status" value="1"/>
</dbReference>
<dbReference type="AlphaFoldDB" id="A0A318RFL3"/>
<proteinExistence type="predicted"/>
<dbReference type="OrthoDB" id="5188566at2"/>
<keyword evidence="2" id="KW-1185">Reference proteome</keyword>
<evidence type="ECO:0000313" key="1">
    <source>
        <dbReference type="EMBL" id="PYE12728.1"/>
    </source>
</evidence>
<dbReference type="Proteomes" id="UP000247591">
    <property type="component" value="Unassembled WGS sequence"/>
</dbReference>
<dbReference type="InterPro" id="IPR007410">
    <property type="entry name" value="LpqE-like"/>
</dbReference>
<sequence>MRDHHARLTVSTLAACGVALTGCSTGETASNAASIDTSVENTSIAPAYDSSCVLQIDAPAHLSFTAINNSSTTIETLRRISTEAAHGVSITAATRTFRIEPRTSIAAGQPIQNLAAPGAPENTLTVDLRGLKDMVYPGTSVPVTFHFDHAGPITVDVAVNACPHTVADISPRT</sequence>
<evidence type="ECO:0008006" key="3">
    <source>
        <dbReference type="Google" id="ProtNLM"/>
    </source>
</evidence>
<organism evidence="1 2">
    <name type="scientific">Williamsia limnetica</name>
    <dbReference type="NCBI Taxonomy" id="882452"/>
    <lineage>
        <taxon>Bacteria</taxon>
        <taxon>Bacillati</taxon>
        <taxon>Actinomycetota</taxon>
        <taxon>Actinomycetes</taxon>
        <taxon>Mycobacteriales</taxon>
        <taxon>Nocardiaceae</taxon>
        <taxon>Williamsia</taxon>
    </lineage>
</organism>
<name>A0A318RFL3_WILLI</name>
<reference evidence="1 2" key="1">
    <citation type="submission" date="2018-06" db="EMBL/GenBank/DDBJ databases">
        <title>Genomic Encyclopedia of Type Strains, Phase IV (KMG-IV): sequencing the most valuable type-strain genomes for metagenomic binning, comparative biology and taxonomic classification.</title>
        <authorList>
            <person name="Goeker M."/>
        </authorList>
    </citation>
    <scope>NUCLEOTIDE SEQUENCE [LARGE SCALE GENOMIC DNA]</scope>
    <source>
        <strain evidence="1 2">DSM 45521</strain>
    </source>
</reference>
<protein>
    <recommendedName>
        <fullName evidence="3">Copper(I)-binding protein</fullName>
    </recommendedName>
</protein>
<dbReference type="InterPro" id="IPR036182">
    <property type="entry name" value="PCuAC_sf"/>
</dbReference>
<accession>A0A318RFL3</accession>
<dbReference type="SUPFAM" id="SSF110087">
    <property type="entry name" value="DR1885-like metal-binding protein"/>
    <property type="match status" value="1"/>
</dbReference>
<dbReference type="PROSITE" id="PS51257">
    <property type="entry name" value="PROKAR_LIPOPROTEIN"/>
    <property type="match status" value="1"/>
</dbReference>
<gene>
    <name evidence="1" type="ORF">DFR67_1207</name>
</gene>
<dbReference type="Gene3D" id="2.60.40.1890">
    <property type="entry name" value="PCu(A)C copper chaperone"/>
    <property type="match status" value="1"/>
</dbReference>
<dbReference type="RefSeq" id="WP_146240540.1">
    <property type="nucleotide sequence ID" value="NZ_QJSP01000020.1"/>
</dbReference>